<dbReference type="InterPro" id="IPR051458">
    <property type="entry name" value="Cyt/Met_Dipeptidase"/>
</dbReference>
<organism evidence="5 6">
    <name type="scientific">Nocardia cyriacigeorgica</name>
    <dbReference type="NCBI Taxonomy" id="135487"/>
    <lineage>
        <taxon>Bacteria</taxon>
        <taxon>Bacillati</taxon>
        <taxon>Actinomycetota</taxon>
        <taxon>Actinomycetes</taxon>
        <taxon>Mycobacteriales</taxon>
        <taxon>Nocardiaceae</taxon>
        <taxon>Nocardia</taxon>
    </lineage>
</organism>
<evidence type="ECO:0000313" key="5">
    <source>
        <dbReference type="EMBL" id="VFB01094.1"/>
    </source>
</evidence>
<evidence type="ECO:0000256" key="2">
    <source>
        <dbReference type="ARBA" id="ARBA00022723"/>
    </source>
</evidence>
<keyword evidence="3 5" id="KW-0378">Hydrolase</keyword>
<dbReference type="AlphaFoldDB" id="A0A4V6ICW6"/>
<dbReference type="GO" id="GO:0008233">
    <property type="term" value="F:peptidase activity"/>
    <property type="evidence" value="ECO:0007669"/>
    <property type="project" value="UniProtKB-KW"/>
</dbReference>
<dbReference type="PANTHER" id="PTHR43270">
    <property type="entry name" value="BETA-ALA-HIS DIPEPTIDASE"/>
    <property type="match status" value="1"/>
</dbReference>
<dbReference type="SUPFAM" id="SSF53187">
    <property type="entry name" value="Zn-dependent exopeptidases"/>
    <property type="match status" value="1"/>
</dbReference>
<protein>
    <submittedName>
        <fullName evidence="5">Acetylornithine deacetylase</fullName>
        <ecNumber evidence="5">3.5.1.16</ecNumber>
    </submittedName>
</protein>
<dbReference type="OrthoDB" id="9761532at2"/>
<keyword evidence="2" id="KW-0479">Metal-binding</keyword>
<dbReference type="Proteomes" id="UP000290439">
    <property type="component" value="Chromosome"/>
</dbReference>
<dbReference type="GO" id="GO:0008777">
    <property type="term" value="F:acetylornithine deacetylase activity"/>
    <property type="evidence" value="ECO:0007669"/>
    <property type="project" value="UniProtKB-EC"/>
</dbReference>
<proteinExistence type="predicted"/>
<evidence type="ECO:0000256" key="1">
    <source>
        <dbReference type="ARBA" id="ARBA00022670"/>
    </source>
</evidence>
<reference evidence="5 6" key="1">
    <citation type="submission" date="2019-02" db="EMBL/GenBank/DDBJ databases">
        <authorList>
            <consortium name="Pathogen Informatics"/>
        </authorList>
    </citation>
    <scope>NUCLEOTIDE SEQUENCE [LARGE SCALE GENOMIC DNA]</scope>
    <source>
        <strain evidence="5 6">3012STDY6756504</strain>
    </source>
</reference>
<accession>A0A4V6ICW6</accession>
<dbReference type="PANTHER" id="PTHR43270:SF12">
    <property type="entry name" value="SUCCINYL-DIAMINOPIMELATE DESUCCINYLASE"/>
    <property type="match status" value="1"/>
</dbReference>
<evidence type="ECO:0000313" key="6">
    <source>
        <dbReference type="Proteomes" id="UP000290439"/>
    </source>
</evidence>
<dbReference type="EMBL" id="LR215973">
    <property type="protein sequence ID" value="VFB01094.1"/>
    <property type="molecule type" value="Genomic_DNA"/>
</dbReference>
<evidence type="ECO:0000259" key="4">
    <source>
        <dbReference type="Pfam" id="PF07687"/>
    </source>
</evidence>
<dbReference type="RefSeq" id="WP_036532781.1">
    <property type="nucleotide sequence ID" value="NZ_JADLPI010000007.1"/>
</dbReference>
<feature type="domain" description="Peptidase M20 dimerisation" evidence="4">
    <location>
        <begin position="206"/>
        <end position="349"/>
    </location>
</feature>
<dbReference type="InterPro" id="IPR002933">
    <property type="entry name" value="Peptidase_M20"/>
</dbReference>
<evidence type="ECO:0000256" key="3">
    <source>
        <dbReference type="ARBA" id="ARBA00022801"/>
    </source>
</evidence>
<dbReference type="GO" id="GO:0006508">
    <property type="term" value="P:proteolysis"/>
    <property type="evidence" value="ECO:0007669"/>
    <property type="project" value="UniProtKB-KW"/>
</dbReference>
<name>A0A4V6ICW6_9NOCA</name>
<dbReference type="Pfam" id="PF07687">
    <property type="entry name" value="M20_dimer"/>
    <property type="match status" value="1"/>
</dbReference>
<dbReference type="GO" id="GO:0046872">
    <property type="term" value="F:metal ion binding"/>
    <property type="evidence" value="ECO:0007669"/>
    <property type="project" value="UniProtKB-KW"/>
</dbReference>
<sequence>MTSEDARVTDLRKRVAEQMPQARADLAQLVSFKSVADPRQFPAEECERAAHWVADAFAAVGLTRVGLHETPDGSKAVIASRPAPPGAPTVLLYCHYDVQPPLDDAAWRTPVWELTEKDGRWYGRGAADCKGNIVMHLTALRALGTELPVGVTLVAEGSEEQGTGGLERFVEANPELLRADAILVCDSGNFAVGVPTFTETLRGNVNVVVTVETLAGPVHSGMFGGPAPDALAALIRLLNSLRDEHGNTTVDGLSNDETWSGVQYPEDQFRTDAGVLSGVGLLGDGTVADMLWARPALTVLGIDAPKVVGSSAAVQPIARARLNLRIPPGTDPEQAHKALVAHLQAHTPWQAKLTVELEATGAPFRSGSGGPARTAMESALAAAYGRPATTQGQGGSIPLCNVFADTYPDAEIMLLGVEEPQCLIHAPNESVDPTEIEHLALAEALFLATYTR</sequence>
<keyword evidence="1" id="KW-0645">Protease</keyword>
<dbReference type="EC" id="3.5.1.16" evidence="5"/>
<gene>
    <name evidence="5" type="primary">argE</name>
    <name evidence="5" type="ORF">NCTC10797_04906</name>
</gene>
<dbReference type="Gene3D" id="3.30.70.360">
    <property type="match status" value="1"/>
</dbReference>
<dbReference type="NCBIfam" id="NF005914">
    <property type="entry name" value="PRK07907.1"/>
    <property type="match status" value="1"/>
</dbReference>
<dbReference type="InterPro" id="IPR011650">
    <property type="entry name" value="Peptidase_M20_dimer"/>
</dbReference>
<dbReference type="Pfam" id="PF01546">
    <property type="entry name" value="Peptidase_M20"/>
    <property type="match status" value="1"/>
</dbReference>
<dbReference type="Gene3D" id="3.40.630.10">
    <property type="entry name" value="Zn peptidases"/>
    <property type="match status" value="1"/>
</dbReference>